<dbReference type="SUPFAM" id="SSF51905">
    <property type="entry name" value="FAD/NAD(P)-binding domain"/>
    <property type="match status" value="2"/>
</dbReference>
<dbReference type="InterPro" id="IPR056299">
    <property type="entry name" value="CFAP61_dimer"/>
</dbReference>
<dbReference type="Pfam" id="PF23150">
    <property type="entry name" value="CFAP61_dimer"/>
    <property type="match status" value="1"/>
</dbReference>
<accession>A0A6J2UII0</accession>
<dbReference type="Proteomes" id="UP000504634">
    <property type="component" value="Unplaced"/>
</dbReference>
<dbReference type="InterPro" id="IPR038884">
    <property type="entry name" value="CFAP61"/>
</dbReference>
<reference evidence="4" key="1">
    <citation type="submission" date="2025-08" db="UniProtKB">
        <authorList>
            <consortium name="RefSeq"/>
        </authorList>
    </citation>
    <scope>IDENTIFICATION</scope>
    <source>
        <strain evidence="4">11010-0011.00</strain>
        <tissue evidence="4">Whole body</tissue>
    </source>
</reference>
<dbReference type="OrthoDB" id="382863at2759"/>
<keyword evidence="4" id="KW-0969">Cilium</keyword>
<organism evidence="3 4">
    <name type="scientific">Drosophila lebanonensis</name>
    <name type="common">Fruit fly</name>
    <name type="synonym">Scaptodrosophila lebanonensis</name>
    <dbReference type="NCBI Taxonomy" id="7225"/>
    <lineage>
        <taxon>Eukaryota</taxon>
        <taxon>Metazoa</taxon>
        <taxon>Ecdysozoa</taxon>
        <taxon>Arthropoda</taxon>
        <taxon>Hexapoda</taxon>
        <taxon>Insecta</taxon>
        <taxon>Pterygota</taxon>
        <taxon>Neoptera</taxon>
        <taxon>Endopterygota</taxon>
        <taxon>Diptera</taxon>
        <taxon>Brachycera</taxon>
        <taxon>Muscomorpha</taxon>
        <taxon>Ephydroidea</taxon>
        <taxon>Drosophilidae</taxon>
        <taxon>Scaptodrosophila</taxon>
    </lineage>
</organism>
<feature type="domain" description="CFAP61 dimerisation" evidence="2">
    <location>
        <begin position="1035"/>
        <end position="1147"/>
    </location>
</feature>
<dbReference type="GeneID" id="115634453"/>
<dbReference type="Gene3D" id="3.50.50.60">
    <property type="entry name" value="FAD/NAD(P)-binding domain"/>
    <property type="match status" value="2"/>
</dbReference>
<evidence type="ECO:0000313" key="3">
    <source>
        <dbReference type="Proteomes" id="UP000504634"/>
    </source>
</evidence>
<gene>
    <name evidence="4" type="primary">LOC115634453</name>
</gene>
<dbReference type="RefSeq" id="XP_030388034.1">
    <property type="nucleotide sequence ID" value="XM_030532174.1"/>
</dbReference>
<evidence type="ECO:0000259" key="1">
    <source>
        <dbReference type="Pfam" id="PF16092"/>
    </source>
</evidence>
<keyword evidence="4" id="KW-0966">Cell projection</keyword>
<dbReference type="AlphaFoldDB" id="A0A6J2UII0"/>
<dbReference type="PANTHER" id="PTHR21178:SF8">
    <property type="entry name" value="CILIA- AND FLAGELLA-ASSOCIATED PROTEIN 61"/>
    <property type="match status" value="1"/>
</dbReference>
<feature type="domain" description="Cilia- and flagella-associated protein 61 N-terminal" evidence="1">
    <location>
        <begin position="4"/>
        <end position="233"/>
    </location>
</feature>
<sequence length="1223" mass="143575">MVTYDPAQPTELLAYSEFCTYPDISVLRSDNWIRWLNVRFCVDLPITLMNTMFFNYNIYNLDHPETLKFVMSELFYREHRITYMITVKPPNYNSIDKLKLDYSLIENYGKSYYSTQYSLPTCNKYSSVIIVQRADVFPAITFRKALPEDNDDVLEMIDYEEPDLRIEHGDFYIAEVLMGTDESIEQDKIIVGEQVIEGSSDTTNIGLMWLTEEIDIPKLIQNYDLERMGNLLTFTPAAEHEVVQMTVNSTEQKAYYKLFTEIALDNLTARTILGGLMNDTSIASVTSSCKMRIISEEGKIKGEKKTYYEREFVFLKFRYIYEALRKRDHYLENRKRIIDVVFDTPKDRTNNESQNLKKASNAFLLKRFNLHPSKSVDCIYYFLNAMFSAYPEHDFGVVSISPCTTISNSLRKLLKYFTRVAHRPADDMPDEVFVTHRSSLCGDLSILPMTEDDEYHINKLIDRNISRQTVETLLSVAPEAAPHNDELIILKNKILDCILADYLQNPQTEFQILTIRCGKPVQPGEDTTIVGFIVLRSFRDYNSIRNQYILAPDEYHLAHARGEIVMLKLHPFFHMWSDEILRSVALKTGYLELYYLFPLKLLSLPNDLIINMMPVEPRRYKRNWFIDSQDSRYYKRHSAYVPFPKVNCVTDRLSVFHYNLLPTKFMGNTNTLVIVGFSNVCKAFLRLMVFSWNTTDLRFTKTNNCVPRLDITCIVMDGILEAEYDNEFQCRYCQDKTKCFIYNSNYSAFVRDATLRMDLRNWIHFVPGRLESIDRKSKVVTLENTCTIYYDKLLIMCDLTYSVTGKVAGGRIFPHNYAHINRQLDKIILYHKIQELRDNEMAKRILLIYGHDLAVFECIDFLLKHGNTAKDIVVVFPRFSEQSDYLNIPTIDKNLFDILVDQVKDLGIKTYESSQFVDWTLYQDEDFISKVTFKKLPRGPLFSVSCDLFINFTTVFLDHTLEKAFIKCGIEVNNGHILVDEDFRTNDEHIYAAGKFIQIRNDPNYQYKHTSARETAEKLMHALQLDQEKAFVERRYMRPCFFVALLPMDYMVTKITMPKRYLGGQLSNEFTEVMTTYEDGEFCRVRLNRKQVVEEIVCVTKANRTLFFLEPFCGKHESLLNNLKARWQMGWIKSFLKFFEEPWTELIMHERFEELQTKNRTALQSLLAKSKANVNDKDKNSTNTDFEEERKQVLEFYLVTYLRKYRKDFVHEFALPEDFEFSK</sequence>
<keyword evidence="3" id="KW-1185">Reference proteome</keyword>
<name>A0A6J2UII0_DROLE</name>
<dbReference type="PANTHER" id="PTHR21178">
    <property type="entry name" value="CILIA- AND FLAGELLA-ASSOCIATED PROTEIN 61"/>
    <property type="match status" value="1"/>
</dbReference>
<protein>
    <submittedName>
        <fullName evidence="4">Cilia- and flagella-associated protein 61 isoform X1</fullName>
    </submittedName>
</protein>
<evidence type="ECO:0000259" key="2">
    <source>
        <dbReference type="Pfam" id="PF23150"/>
    </source>
</evidence>
<proteinExistence type="predicted"/>
<dbReference type="InterPro" id="IPR036188">
    <property type="entry name" value="FAD/NAD-bd_sf"/>
</dbReference>
<dbReference type="Pfam" id="PF16092">
    <property type="entry name" value="CFAP61_N"/>
    <property type="match status" value="1"/>
</dbReference>
<keyword evidence="4" id="KW-0282">Flagellum</keyword>
<evidence type="ECO:0000313" key="4">
    <source>
        <dbReference type="RefSeq" id="XP_030388034.1"/>
    </source>
</evidence>
<dbReference type="InterPro" id="IPR032151">
    <property type="entry name" value="CFAP61_N"/>
</dbReference>